<dbReference type="OrthoDB" id="4826021at2759"/>
<dbReference type="EMBL" id="JABFCT010000007">
    <property type="protein sequence ID" value="KAF5874674.1"/>
    <property type="molecule type" value="Genomic_DNA"/>
</dbReference>
<dbReference type="GO" id="GO:0016042">
    <property type="term" value="P:lipid catabolic process"/>
    <property type="evidence" value="ECO:0007669"/>
    <property type="project" value="InterPro"/>
</dbReference>
<keyword evidence="2" id="KW-0645">Protease</keyword>
<dbReference type="InterPro" id="IPR005152">
    <property type="entry name" value="Lipase_secreted"/>
</dbReference>
<gene>
    <name evidence="2" type="ORF">Bfra_004689</name>
</gene>
<dbReference type="Proteomes" id="UP000531561">
    <property type="component" value="Unassembled WGS sequence"/>
</dbReference>
<sequence length="113" mass="12256">MNAPAQGDPASKPILIIQGWSDTSVLPQSTLESFQATVNAGNVAYLKRYPGLDHSATITASSPLWLKYLAELFAHEKQPRKSSDTTIVPFNLNVAKTPLELPLNEEPLLSLLG</sequence>
<accession>A0A8H6AVW9</accession>
<protein>
    <submittedName>
        <fullName evidence="2">Putative prolyl aminopeptidase (Secreted protein) protein</fullName>
    </submittedName>
</protein>
<dbReference type="PANTHER" id="PTHR34853">
    <property type="match status" value="1"/>
</dbReference>
<dbReference type="AlphaFoldDB" id="A0A8H6AVW9"/>
<reference evidence="2 3" key="1">
    <citation type="journal article" date="2020" name="Phytopathology">
        <title>A high-quality genome resource of Botrytis fragariae, a new and rapidly spreading fungal pathogen causing strawberry gray mold in the U.S.A.</title>
        <authorList>
            <person name="Wu Y."/>
            <person name="Saski C.A."/>
            <person name="Schnabel G."/>
            <person name="Xiao S."/>
            <person name="Hu M."/>
        </authorList>
    </citation>
    <scope>NUCLEOTIDE SEQUENCE [LARGE SCALE GENOMIC DNA]</scope>
    <source>
        <strain evidence="2 3">BVB16</strain>
    </source>
</reference>
<proteinExistence type="predicted"/>
<evidence type="ECO:0000313" key="2">
    <source>
        <dbReference type="EMBL" id="KAF5874674.1"/>
    </source>
</evidence>
<dbReference type="InterPro" id="IPR001375">
    <property type="entry name" value="Peptidase_S9_cat"/>
</dbReference>
<organism evidence="2 3">
    <name type="scientific">Botrytis fragariae</name>
    <dbReference type="NCBI Taxonomy" id="1964551"/>
    <lineage>
        <taxon>Eukaryota</taxon>
        <taxon>Fungi</taxon>
        <taxon>Dikarya</taxon>
        <taxon>Ascomycota</taxon>
        <taxon>Pezizomycotina</taxon>
        <taxon>Leotiomycetes</taxon>
        <taxon>Helotiales</taxon>
        <taxon>Sclerotiniaceae</taxon>
        <taxon>Botrytis</taxon>
    </lineage>
</organism>
<dbReference type="PANTHER" id="PTHR34853:SF1">
    <property type="entry name" value="LIPASE 5"/>
    <property type="match status" value="1"/>
</dbReference>
<dbReference type="GeneID" id="59258778"/>
<dbReference type="SUPFAM" id="SSF53474">
    <property type="entry name" value="alpha/beta-Hydrolases"/>
    <property type="match status" value="1"/>
</dbReference>
<name>A0A8H6AVW9_9HELO</name>
<keyword evidence="2" id="KW-0378">Hydrolase</keyword>
<evidence type="ECO:0000259" key="1">
    <source>
        <dbReference type="Pfam" id="PF00326"/>
    </source>
</evidence>
<dbReference type="GO" id="GO:0004177">
    <property type="term" value="F:aminopeptidase activity"/>
    <property type="evidence" value="ECO:0007669"/>
    <property type="project" value="UniProtKB-KW"/>
</dbReference>
<dbReference type="Gene3D" id="3.40.50.1820">
    <property type="entry name" value="alpha/beta hydrolase"/>
    <property type="match status" value="1"/>
</dbReference>
<keyword evidence="2" id="KW-0031">Aminopeptidase</keyword>
<dbReference type="GO" id="GO:0004806">
    <property type="term" value="F:triacylglycerol lipase activity"/>
    <property type="evidence" value="ECO:0007669"/>
    <property type="project" value="InterPro"/>
</dbReference>
<keyword evidence="3" id="KW-1185">Reference proteome</keyword>
<dbReference type="RefSeq" id="XP_037193620.1">
    <property type="nucleotide sequence ID" value="XM_037335086.1"/>
</dbReference>
<feature type="domain" description="Peptidase S9 prolyl oligopeptidase catalytic" evidence="1">
    <location>
        <begin position="10"/>
        <end position="72"/>
    </location>
</feature>
<comment type="caution">
    <text evidence="2">The sequence shown here is derived from an EMBL/GenBank/DDBJ whole genome shotgun (WGS) entry which is preliminary data.</text>
</comment>
<dbReference type="Pfam" id="PF00326">
    <property type="entry name" value="Peptidase_S9"/>
    <property type="match status" value="1"/>
</dbReference>
<dbReference type="InterPro" id="IPR029058">
    <property type="entry name" value="AB_hydrolase_fold"/>
</dbReference>
<evidence type="ECO:0000313" key="3">
    <source>
        <dbReference type="Proteomes" id="UP000531561"/>
    </source>
</evidence>